<feature type="compositionally biased region" description="Low complexity" evidence="4">
    <location>
        <begin position="482"/>
        <end position="493"/>
    </location>
</feature>
<dbReference type="InterPro" id="IPR036028">
    <property type="entry name" value="SH3-like_dom_sf"/>
</dbReference>
<dbReference type="GO" id="GO:0007015">
    <property type="term" value="P:actin filament organization"/>
    <property type="evidence" value="ECO:0007669"/>
    <property type="project" value="TreeGrafter"/>
</dbReference>
<dbReference type="STRING" id="400682.A0A1X7UZY7"/>
<dbReference type="PANTHER" id="PTHR14167:SF92">
    <property type="entry name" value="CIN85 AND CD2AP RELATED, ISOFORM J"/>
    <property type="match status" value="1"/>
</dbReference>
<protein>
    <recommendedName>
        <fullName evidence="5">SH3 domain-containing protein</fullName>
    </recommendedName>
</protein>
<dbReference type="PANTHER" id="PTHR14167">
    <property type="entry name" value="SH3 DOMAIN-CONTAINING"/>
    <property type="match status" value="1"/>
</dbReference>
<evidence type="ECO:0000256" key="3">
    <source>
        <dbReference type="SAM" id="Coils"/>
    </source>
</evidence>
<dbReference type="SMART" id="SM00326">
    <property type="entry name" value="SH3"/>
    <property type="match status" value="3"/>
</dbReference>
<feature type="region of interest" description="Disordered" evidence="4">
    <location>
        <begin position="271"/>
        <end position="498"/>
    </location>
</feature>
<reference evidence="7" key="1">
    <citation type="journal article" date="2010" name="Nature">
        <title>The Amphimedon queenslandica genome and the evolution of animal complexity.</title>
        <authorList>
            <person name="Srivastava M."/>
            <person name="Simakov O."/>
            <person name="Chapman J."/>
            <person name="Fahey B."/>
            <person name="Gauthier M.E."/>
            <person name="Mitros T."/>
            <person name="Richards G.S."/>
            <person name="Conaco C."/>
            <person name="Dacre M."/>
            <person name="Hellsten U."/>
            <person name="Larroux C."/>
            <person name="Putnam N.H."/>
            <person name="Stanke M."/>
            <person name="Adamska M."/>
            <person name="Darling A."/>
            <person name="Degnan S.M."/>
            <person name="Oakley T.H."/>
            <person name="Plachetzki D.C."/>
            <person name="Zhai Y."/>
            <person name="Adamski M."/>
            <person name="Calcino A."/>
            <person name="Cummins S.F."/>
            <person name="Goodstein D.M."/>
            <person name="Harris C."/>
            <person name="Jackson D.J."/>
            <person name="Leys S.P."/>
            <person name="Shu S."/>
            <person name="Woodcroft B.J."/>
            <person name="Vervoort M."/>
            <person name="Kosik K.S."/>
            <person name="Manning G."/>
            <person name="Degnan B.M."/>
            <person name="Rokhsar D.S."/>
        </authorList>
    </citation>
    <scope>NUCLEOTIDE SEQUENCE [LARGE SCALE GENOMIC DNA]</scope>
</reference>
<dbReference type="EnsemblMetazoa" id="Aqu2.1.33545_001">
    <property type="protein sequence ID" value="Aqu2.1.33545_001"/>
    <property type="gene ID" value="Aqu2.1.33545"/>
</dbReference>
<keyword evidence="3" id="KW-0175">Coiled coil</keyword>
<feature type="domain" description="SH3" evidence="5">
    <location>
        <begin position="74"/>
        <end position="133"/>
    </location>
</feature>
<dbReference type="InParanoid" id="A0A1X7UZY7"/>
<feature type="compositionally biased region" description="Basic and acidic residues" evidence="4">
    <location>
        <begin position="332"/>
        <end position="356"/>
    </location>
</feature>
<dbReference type="EnsemblMetazoa" id="XM_003386119.2">
    <property type="protein sequence ID" value="XP_003386167.1"/>
    <property type="gene ID" value="LOC100634355"/>
</dbReference>
<name>A0A1X7UZY7_AMPQE</name>
<dbReference type="GO" id="GO:0016477">
    <property type="term" value="P:cell migration"/>
    <property type="evidence" value="ECO:0007669"/>
    <property type="project" value="TreeGrafter"/>
</dbReference>
<dbReference type="SUPFAM" id="SSF50044">
    <property type="entry name" value="SH3-domain"/>
    <property type="match status" value="3"/>
</dbReference>
<evidence type="ECO:0000256" key="4">
    <source>
        <dbReference type="SAM" id="MobiDB-lite"/>
    </source>
</evidence>
<evidence type="ECO:0000256" key="2">
    <source>
        <dbReference type="PROSITE-ProRule" id="PRU00192"/>
    </source>
</evidence>
<dbReference type="PRINTS" id="PR00452">
    <property type="entry name" value="SH3DOMAIN"/>
</dbReference>
<dbReference type="Proteomes" id="UP000007879">
    <property type="component" value="Unassembled WGS sequence"/>
</dbReference>
<dbReference type="PRINTS" id="PR00499">
    <property type="entry name" value="P67PHOX"/>
</dbReference>
<feature type="compositionally biased region" description="Basic and acidic residues" evidence="4">
    <location>
        <begin position="375"/>
        <end position="384"/>
    </location>
</feature>
<feature type="compositionally biased region" description="Pro residues" evidence="4">
    <location>
        <begin position="440"/>
        <end position="467"/>
    </location>
</feature>
<feature type="domain" description="SH3" evidence="5">
    <location>
        <begin position="1"/>
        <end position="57"/>
    </location>
</feature>
<dbReference type="OrthoDB" id="73680at2759"/>
<dbReference type="KEGG" id="aqu:100634355"/>
<dbReference type="CDD" id="cd11874">
    <property type="entry name" value="SH3_CD2AP-like_2"/>
    <property type="match status" value="1"/>
</dbReference>
<dbReference type="InterPro" id="IPR050384">
    <property type="entry name" value="Endophilin_SH3RF"/>
</dbReference>
<feature type="region of interest" description="Disordered" evidence="4">
    <location>
        <begin position="179"/>
        <end position="214"/>
    </location>
</feature>
<dbReference type="CDD" id="cd11873">
    <property type="entry name" value="SH3_CD2AP-like_1"/>
    <property type="match status" value="1"/>
</dbReference>
<dbReference type="Pfam" id="PF14604">
    <property type="entry name" value="SH3_9"/>
    <property type="match status" value="3"/>
</dbReference>
<gene>
    <name evidence="6" type="primary">100634355</name>
</gene>
<feature type="compositionally biased region" description="Pro residues" evidence="4">
    <location>
        <begin position="186"/>
        <end position="203"/>
    </location>
</feature>
<feature type="domain" description="SH3" evidence="5">
    <location>
        <begin position="211"/>
        <end position="272"/>
    </location>
</feature>
<evidence type="ECO:0000259" key="5">
    <source>
        <dbReference type="PROSITE" id="PS50002"/>
    </source>
</evidence>
<feature type="compositionally biased region" description="Low complexity" evidence="4">
    <location>
        <begin position="296"/>
        <end position="314"/>
    </location>
</feature>
<dbReference type="InterPro" id="IPR001452">
    <property type="entry name" value="SH3_domain"/>
</dbReference>
<dbReference type="PROSITE" id="PS50002">
    <property type="entry name" value="SH3"/>
    <property type="match status" value="3"/>
</dbReference>
<evidence type="ECO:0000313" key="6">
    <source>
        <dbReference type="EnsemblMetazoa" id="Aqu2.1.33545_001"/>
    </source>
</evidence>
<dbReference type="Gene3D" id="2.30.30.40">
    <property type="entry name" value="SH3 Domains"/>
    <property type="match status" value="3"/>
</dbReference>
<feature type="coiled-coil region" evidence="3">
    <location>
        <begin position="501"/>
        <end position="550"/>
    </location>
</feature>
<keyword evidence="1 2" id="KW-0728">SH3 domain</keyword>
<organism evidence="6">
    <name type="scientific">Amphimedon queenslandica</name>
    <name type="common">Sponge</name>
    <dbReference type="NCBI Taxonomy" id="400682"/>
    <lineage>
        <taxon>Eukaryota</taxon>
        <taxon>Metazoa</taxon>
        <taxon>Porifera</taxon>
        <taxon>Demospongiae</taxon>
        <taxon>Heteroscleromorpha</taxon>
        <taxon>Haplosclerida</taxon>
        <taxon>Niphatidae</taxon>
        <taxon>Amphimedon</taxon>
    </lineage>
</organism>
<keyword evidence="7" id="KW-1185">Reference proteome</keyword>
<evidence type="ECO:0000313" key="7">
    <source>
        <dbReference type="Proteomes" id="UP000007879"/>
    </source>
</evidence>
<evidence type="ECO:0000256" key="1">
    <source>
        <dbReference type="ARBA" id="ARBA00022443"/>
    </source>
</evidence>
<dbReference type="AlphaFoldDB" id="A0A1X7UZY7"/>
<dbReference type="FunFam" id="2.30.30.40:FF:000072">
    <property type="entry name" value="Unconventional Myosin IB"/>
    <property type="match status" value="1"/>
</dbReference>
<reference evidence="6" key="2">
    <citation type="submission" date="2017-05" db="UniProtKB">
        <authorList>
            <consortium name="EnsemblMetazoa"/>
        </authorList>
    </citation>
    <scope>IDENTIFICATION</scope>
</reference>
<sequence>MEAVVLFNYTKEQDDELSLNVGDTVTDVTIIEEGWCEGTLNGIKGVFPENFVKLKPKVEQADVPKLRTESADNTRKRRAKVAFSYTAENSDELSLPLGSTVEILGEDEEGWWRGKLDGKEGVFPSNFVQLIEETEEGGTSPPPYSNITPSKPAEKARPPSMIAMPGLGGINPNELRQKLKPVSPATGPPPSEVTAPAPIPKSAPVPTIQESQPQKAKVMFSYNADQDDEVSVTEGDTVDIISTKTDQDGWWKIRAGGKVGLVPDNFLSAIPSSASPKVPEIVEAIDNPPLPPKSTAPPAAVVPKPKPPSTSSITKHPKSAVELPKLPSKQPELPKKEPAELDIPRQDVLDSKVARDKPKRTARPPSRNTSTADISEEKETEPEKGNQSPPTSGVAPWQQELKKRKPRPTPPTVPGGSEPAKPPTTAAKPAPDIRPKPKPSKPTPTVTPKPAEPSPPAPSVAPAPSKPTAPSKTPANKEGALPSAPAPVVASPPDNSWKEAFEELQGQFKTFQEKLRQEMQKEIDILSKDLDDERKKVASMQIDIDRLKKAREYRDSL</sequence>
<accession>A0A1X7UZY7</accession>
<proteinExistence type="predicted"/>